<keyword evidence="6" id="KW-1185">Reference proteome</keyword>
<evidence type="ECO:0000259" key="4">
    <source>
        <dbReference type="PROSITE" id="PS51272"/>
    </source>
</evidence>
<feature type="signal peptide" evidence="3">
    <location>
        <begin position="1"/>
        <end position="26"/>
    </location>
</feature>
<feature type="coiled-coil region" evidence="2">
    <location>
        <begin position="429"/>
        <end position="456"/>
    </location>
</feature>
<feature type="domain" description="SLH" evidence="4">
    <location>
        <begin position="26"/>
        <end position="89"/>
    </location>
</feature>
<dbReference type="Pfam" id="PF00395">
    <property type="entry name" value="SLH"/>
    <property type="match status" value="3"/>
</dbReference>
<dbReference type="Proteomes" id="UP001139179">
    <property type="component" value="Unassembled WGS sequence"/>
</dbReference>
<evidence type="ECO:0000256" key="1">
    <source>
        <dbReference type="ARBA" id="ARBA00022729"/>
    </source>
</evidence>
<feature type="domain" description="SLH" evidence="4">
    <location>
        <begin position="144"/>
        <end position="207"/>
    </location>
</feature>
<protein>
    <submittedName>
        <fullName evidence="5">S-layer homology domain-containing protein</fullName>
    </submittedName>
</protein>
<proteinExistence type="predicted"/>
<evidence type="ECO:0000313" key="6">
    <source>
        <dbReference type="Proteomes" id="UP001139179"/>
    </source>
</evidence>
<evidence type="ECO:0000256" key="3">
    <source>
        <dbReference type="SAM" id="SignalP"/>
    </source>
</evidence>
<evidence type="ECO:0000256" key="2">
    <source>
        <dbReference type="SAM" id="Coils"/>
    </source>
</evidence>
<feature type="chain" id="PRO_5040769736" evidence="3">
    <location>
        <begin position="27"/>
        <end position="529"/>
    </location>
</feature>
<comment type="caution">
    <text evidence="5">The sequence shown here is derived from an EMBL/GenBank/DDBJ whole genome shotgun (WGS) entry which is preliminary data.</text>
</comment>
<accession>A0A9X2DT87</accession>
<keyword evidence="2" id="KW-0175">Coiled coil</keyword>
<name>A0A9X2DT87_9BACI</name>
<gene>
    <name evidence="5" type="ORF">M3202_21640</name>
</gene>
<evidence type="ECO:0000313" key="5">
    <source>
        <dbReference type="EMBL" id="MCM3716649.1"/>
    </source>
</evidence>
<reference evidence="5" key="1">
    <citation type="submission" date="2022-05" db="EMBL/GenBank/DDBJ databases">
        <title>Comparative Genomics of Spacecraft Associated Microbes.</title>
        <authorList>
            <person name="Tran M.T."/>
            <person name="Wright A."/>
            <person name="Seuylemezian A."/>
            <person name="Eisen J."/>
            <person name="Coil D."/>
        </authorList>
    </citation>
    <scope>NUCLEOTIDE SEQUENCE</scope>
    <source>
        <strain evidence="5">214.1.1</strain>
    </source>
</reference>
<dbReference type="InterPro" id="IPR001119">
    <property type="entry name" value="SLH_dom"/>
</dbReference>
<dbReference type="RefSeq" id="WP_251225296.1">
    <property type="nucleotide sequence ID" value="NZ_JAMBOL010000049.1"/>
</dbReference>
<keyword evidence="1 3" id="KW-0732">Signal</keyword>
<dbReference type="PANTHER" id="PTHR43308:SF5">
    <property type="entry name" value="S-LAYER PROTEIN _ PEPTIDOGLYCAN ENDO-BETA-N-ACETYLGLUCOSAMINIDASE"/>
    <property type="match status" value="1"/>
</dbReference>
<dbReference type="PROSITE" id="PS51272">
    <property type="entry name" value="SLH"/>
    <property type="match status" value="3"/>
</dbReference>
<sequence>MRKSGIVVTLVTLLLFSILPVLQASAETTFRDVAEGHWAETEIYTLVEQEVLNGFDDGTFRPNQAVTRAQAAIMLTNALDLDTAVAEPSYQDVEASHYAYDAIAAVTAAGIMSGSYNQFNPNQSLTRAEMAAVLTDAFSLEAAGEASFTDVADSHWAKDAIDAIYSNGITEGYQDGTYAPSKATTRAEFAVLLVKTLQSGENVDNEDLASLLKEVYANELEIESYDFAGDLEMGISLPASFTDVDPEFAMVAGVLEDISVEIKNGTYQLDPMQLEMVLAVTLGGDMNVTLEMPIVMTETKMWLKMPNSPLFPLPEELNGKFIEYDLEELAELEGQDPLMMNLDLQTELAAAIYDLFFDHFTDGFYEQVALNAIDYPNSIDAKHVVKFELTNEKLEEFLTVFIGGFMPDMVDLMADPEFAELFGISVEDAELVKEELDALQLELQTVLAEIENVLNIKNFEEYVVIDRNHYLAHNQFNLDLEFAFEGETMGLVINGDQSKSRINEEPNFSIGIPDADSVITLDELMEIEY</sequence>
<dbReference type="AlphaFoldDB" id="A0A9X2DT87"/>
<organism evidence="5 6">
    <name type="scientific">Halalkalibacter oceani</name>
    <dbReference type="NCBI Taxonomy" id="1653776"/>
    <lineage>
        <taxon>Bacteria</taxon>
        <taxon>Bacillati</taxon>
        <taxon>Bacillota</taxon>
        <taxon>Bacilli</taxon>
        <taxon>Bacillales</taxon>
        <taxon>Bacillaceae</taxon>
        <taxon>Halalkalibacter</taxon>
    </lineage>
</organism>
<dbReference type="EMBL" id="JAMBOL010000049">
    <property type="protein sequence ID" value="MCM3716649.1"/>
    <property type="molecule type" value="Genomic_DNA"/>
</dbReference>
<feature type="domain" description="SLH" evidence="4">
    <location>
        <begin position="90"/>
        <end position="143"/>
    </location>
</feature>
<dbReference type="InterPro" id="IPR051465">
    <property type="entry name" value="Cell_Envelope_Struct_Comp"/>
</dbReference>
<dbReference type="PANTHER" id="PTHR43308">
    <property type="entry name" value="OUTER MEMBRANE PROTEIN ALPHA-RELATED"/>
    <property type="match status" value="1"/>
</dbReference>